<organism evidence="2 3">
    <name type="scientific">Pleurotus ostreatus (strain PC15)</name>
    <name type="common">Oyster mushroom</name>
    <dbReference type="NCBI Taxonomy" id="1137138"/>
    <lineage>
        <taxon>Eukaryota</taxon>
        <taxon>Fungi</taxon>
        <taxon>Dikarya</taxon>
        <taxon>Basidiomycota</taxon>
        <taxon>Agaricomycotina</taxon>
        <taxon>Agaricomycetes</taxon>
        <taxon>Agaricomycetidae</taxon>
        <taxon>Agaricales</taxon>
        <taxon>Pleurotineae</taxon>
        <taxon>Pleurotaceae</taxon>
        <taxon>Pleurotus</taxon>
    </lineage>
</organism>
<accession>A0A067NMR9</accession>
<sequence length="630" mass="71649">MAARNPLSKFEQVAPEIIEHIALYTVASKPLGPPSELGILCLVSRRLYSVLRFKNNAHIYASTFNLKFDRSALLRRFSERWRTTRCLTSELKKRFIALKRIRSRQYNRDDLWTAYLMMLENDGKNGGQLVIWAGVEEFLQGALASRITWQPDAPSMWYTEMEGTSLIAWLLWLTASRDGVRREGLSMQLTIGNILRPFIVAGYKVRHPAIFAPDSRFHLPLCPHSVFPSDFRNAPSPLTRKITHYGHDLELAVPMITTAATLGTVLRNEIRQDSQDLPDDVSSLPRNREEANTVGHRGATLEDVLEFHNENRIRVPERLPSLSDVQQYFAEDEEDEEEGTSQQHDEDWSRLAACYDPWLEDPPLRGLVYSPGAICGSWAGRILQPGFSSYLDLLNDSSRNTLHVPIYQQPMYLHLQEHHCLHPNDPLPISIDDTSFDDILHAWLPRGLDLRRLEDHIEVYNPASESYIRYETYEPHGQAHYSQTTSESLVQGCRTNNDRVGAAILDRGTNTAALADSLESSHVDNDQEYEDTVSHRCSGIADILITGETGERHGAAWGHYSIVGRVRPWDGLVVLLRTPVDSTQAHSGQWVFKGYIHDQNLVGRWRETSTRVDRIGYEGSFVLAKTQESQ</sequence>
<evidence type="ECO:0000256" key="1">
    <source>
        <dbReference type="SAM" id="MobiDB-lite"/>
    </source>
</evidence>
<evidence type="ECO:0000313" key="2">
    <source>
        <dbReference type="EMBL" id="KDQ24906.1"/>
    </source>
</evidence>
<dbReference type="InParanoid" id="A0A067NMR9"/>
<proteinExistence type="predicted"/>
<name>A0A067NMR9_PLEO1</name>
<reference evidence="3" key="1">
    <citation type="journal article" date="2014" name="Proc. Natl. Acad. Sci. U.S.A.">
        <title>Extensive sampling of basidiomycete genomes demonstrates inadequacy of the white-rot/brown-rot paradigm for wood decay fungi.</title>
        <authorList>
            <person name="Riley R."/>
            <person name="Salamov A.A."/>
            <person name="Brown D.W."/>
            <person name="Nagy L.G."/>
            <person name="Floudas D."/>
            <person name="Held B.W."/>
            <person name="Levasseur A."/>
            <person name="Lombard V."/>
            <person name="Morin E."/>
            <person name="Otillar R."/>
            <person name="Lindquist E.A."/>
            <person name="Sun H."/>
            <person name="LaButti K.M."/>
            <person name="Schmutz J."/>
            <person name="Jabbour D."/>
            <person name="Luo H."/>
            <person name="Baker S.E."/>
            <person name="Pisabarro A.G."/>
            <person name="Walton J.D."/>
            <person name="Blanchette R.A."/>
            <person name="Henrissat B."/>
            <person name="Martin F."/>
            <person name="Cullen D."/>
            <person name="Hibbett D.S."/>
            <person name="Grigoriev I.V."/>
        </authorList>
    </citation>
    <scope>NUCLEOTIDE SEQUENCE [LARGE SCALE GENOMIC DNA]</scope>
    <source>
        <strain evidence="3">PC15</strain>
    </source>
</reference>
<evidence type="ECO:0008006" key="4">
    <source>
        <dbReference type="Google" id="ProtNLM"/>
    </source>
</evidence>
<dbReference type="HOGENOM" id="CLU_011151_1_0_1"/>
<gene>
    <name evidence="2" type="ORF">PLEOSDRAFT_1047072</name>
</gene>
<dbReference type="OrthoDB" id="434783at2759"/>
<feature type="region of interest" description="Disordered" evidence="1">
    <location>
        <begin position="273"/>
        <end position="294"/>
    </location>
</feature>
<protein>
    <recommendedName>
        <fullName evidence="4">F-box domain-containing protein</fullName>
    </recommendedName>
</protein>
<evidence type="ECO:0000313" key="3">
    <source>
        <dbReference type="Proteomes" id="UP000027073"/>
    </source>
</evidence>
<dbReference type="EMBL" id="KL198011">
    <property type="protein sequence ID" value="KDQ24906.1"/>
    <property type="molecule type" value="Genomic_DNA"/>
</dbReference>
<dbReference type="VEuPathDB" id="FungiDB:PLEOSDRAFT_1047072"/>
<dbReference type="Proteomes" id="UP000027073">
    <property type="component" value="Unassembled WGS sequence"/>
</dbReference>
<dbReference type="AlphaFoldDB" id="A0A067NMR9"/>